<evidence type="ECO:0000313" key="5">
    <source>
        <dbReference type="WBParaSite" id="SMUV_0000515601-mRNA-1"/>
    </source>
</evidence>
<dbReference type="AlphaFoldDB" id="A0A0N5AKW8"/>
<evidence type="ECO:0000259" key="3">
    <source>
        <dbReference type="PROSITE" id="PS51549"/>
    </source>
</evidence>
<keyword evidence="4" id="KW-1185">Reference proteome</keyword>
<keyword evidence="1" id="KW-0677">Repeat</keyword>
<accession>A0A0N5AKW8</accession>
<name>A0A0N5AKW8_9BILA</name>
<dbReference type="PROSITE" id="PS51549">
    <property type="entry name" value="DM13"/>
    <property type="match status" value="1"/>
</dbReference>
<organism evidence="4 5">
    <name type="scientific">Syphacia muris</name>
    <dbReference type="NCBI Taxonomy" id="451379"/>
    <lineage>
        <taxon>Eukaryota</taxon>
        <taxon>Metazoa</taxon>
        <taxon>Ecdysozoa</taxon>
        <taxon>Nematoda</taxon>
        <taxon>Chromadorea</taxon>
        <taxon>Rhabditida</taxon>
        <taxon>Spirurina</taxon>
        <taxon>Oxyuridomorpha</taxon>
        <taxon>Oxyuroidea</taxon>
        <taxon>Oxyuridae</taxon>
        <taxon>Syphacia</taxon>
    </lineage>
</organism>
<feature type="region of interest" description="Disordered" evidence="2">
    <location>
        <begin position="585"/>
        <end position="621"/>
    </location>
</feature>
<sequence>MAATAPTLTRFTSMSLHQPLASRQKNGINRIDDDPPNRIFPSFPSGMLQSHTAIAPWSEYKEKLKNEQQLAAARHYSRPTIQKPFSKLLKSGIFGSKKNFADNSTVPVIIKLEPNPVLSKKQILKPKNYLYPAPKHDDSKLLNRFYISSYQNRSAFAQPEKPTYSTATNQYLLPKSITQQRTKIQPQKYTAEAANRRIDHTLYPNSVVVHEQRPDLLINRPFNEQHIPAQLHYYNNNIRKPTSTQIRGVNTIQVPLETASNALRPLTQYSRLVPPGSSLPVGLQSSNIANSIFAQSQIRQTPPAALPLNDITSAGSNIASFLTSEHVVEDISKIARNLLSLPGPAQQELFSTLTSAITGSKQLLSGGNGLGEETVVQPSNIVNTKDLFSSLAEKHVETMLNTTNATETEVDNALKNMPVEERALLEAAIQSGELEKGSVLSAFQDKKNITNKLVKQNSNRLLEWIQQNRPRPSNSKQSVKIPSDKLPYYGKYCGSFVEQQTGKKKHDVTGAVWAVDDHRFIVSKFHFIPGSVLTENVTFWAGPANITADSATDMTPNNNGFYLHPEPIDIMTFLTKEIKRIDAKIRRSSKANSSDSTNLNNTVEEDAAKRHKREHSADANEEPMYSFLQELSSEIPLNDAASDNAIRVLAENVSSDNLFETIQNNFSLDDNIIEVHEHQANVTSQLLTSNNSTYSSTTTNPDLGIVVTDITVTAKLYPARMDTTTAIDPTTSTITSPSTTMTTAATTTESITTTSDASTANNILADIKPSSALTANIASKADSSQTNEISPLGWYAGFQPLLLTLPNNKWLKNVYWLALRDHKAENTVASVLIPNGPAFKIPAIVQLRPLTSNGVCTVTSGPIMVLDTKTIEINDLTFICDGVAAWFMIGKDILPNENGDIVPMYNKKTNDFDCDSLPTIENQTVTLRLPGLRDIKDVFWFSIFSINQGVSLSHIYLPYNDMQLPPDLNGIATPECVWRSS</sequence>
<protein>
    <submittedName>
        <fullName evidence="5">DM13 domain-containing protein</fullName>
    </submittedName>
</protein>
<reference evidence="5" key="1">
    <citation type="submission" date="2017-02" db="UniProtKB">
        <authorList>
            <consortium name="WormBaseParasite"/>
        </authorList>
    </citation>
    <scope>IDENTIFICATION</scope>
</reference>
<feature type="compositionally biased region" description="Polar residues" evidence="2">
    <location>
        <begin position="590"/>
        <end position="602"/>
    </location>
</feature>
<dbReference type="SMART" id="SM00686">
    <property type="entry name" value="DM13"/>
    <property type="match status" value="1"/>
</dbReference>
<dbReference type="PANTHER" id="PTHR24036">
    <property type="entry name" value="SKELETOR-RELATED"/>
    <property type="match status" value="1"/>
</dbReference>
<evidence type="ECO:0000256" key="2">
    <source>
        <dbReference type="SAM" id="MobiDB-lite"/>
    </source>
</evidence>
<feature type="domain" description="DM13" evidence="3">
    <location>
        <begin position="845"/>
        <end position="958"/>
    </location>
</feature>
<dbReference type="Proteomes" id="UP000046393">
    <property type="component" value="Unplaced"/>
</dbReference>
<evidence type="ECO:0000313" key="4">
    <source>
        <dbReference type="Proteomes" id="UP000046393"/>
    </source>
</evidence>
<proteinExistence type="predicted"/>
<dbReference type="InterPro" id="IPR019545">
    <property type="entry name" value="DM13_domain"/>
</dbReference>
<dbReference type="WBParaSite" id="SMUV_0000515601-mRNA-1">
    <property type="protein sequence ID" value="SMUV_0000515601-mRNA-1"/>
    <property type="gene ID" value="SMUV_0000515601"/>
</dbReference>
<dbReference type="PANTHER" id="PTHR24036:SF5">
    <property type="entry name" value="THROMBOMODULIN"/>
    <property type="match status" value="1"/>
</dbReference>
<evidence type="ECO:0000256" key="1">
    <source>
        <dbReference type="ARBA" id="ARBA00022737"/>
    </source>
</evidence>
<dbReference type="InterPro" id="IPR052126">
    <property type="entry name" value="Spindle_Org/Thrombomodulin"/>
</dbReference>